<proteinExistence type="predicted"/>
<evidence type="ECO:0000313" key="1">
    <source>
        <dbReference type="EMBL" id="SDW62783.1"/>
    </source>
</evidence>
<evidence type="ECO:0000313" key="2">
    <source>
        <dbReference type="Proteomes" id="UP000198500"/>
    </source>
</evidence>
<reference evidence="1 2" key="1">
    <citation type="submission" date="2016-10" db="EMBL/GenBank/DDBJ databases">
        <authorList>
            <person name="de Groot N.N."/>
        </authorList>
    </citation>
    <scope>NUCLEOTIDE SEQUENCE [LARGE SCALE GENOMIC DNA]</scope>
    <source>
        <strain evidence="1 2">DSM 19219</strain>
    </source>
</reference>
<keyword evidence="2" id="KW-1185">Reference proteome</keyword>
<organism evidence="1 2">
    <name type="scientific">Aidingimonas halophila</name>
    <dbReference type="NCBI Taxonomy" id="574349"/>
    <lineage>
        <taxon>Bacteria</taxon>
        <taxon>Pseudomonadati</taxon>
        <taxon>Pseudomonadota</taxon>
        <taxon>Gammaproteobacteria</taxon>
        <taxon>Oceanospirillales</taxon>
        <taxon>Halomonadaceae</taxon>
        <taxon>Aidingimonas</taxon>
    </lineage>
</organism>
<gene>
    <name evidence="1" type="ORF">SAMN05443545_102310</name>
</gene>
<sequence length="187" mass="20397">MWRVYRSSFYCGNRLPHHSRRAGNASMGTLAENNPETVYEYVAEESEVTMHQLAYLLVEGVGMNGGYSFRNHIAIRGNTLHVSSQGWAPSTQAPGSSSAVFNMRAELRDGDLLVEAAALENSGVNAWPDDPRYTPRGHATIRLPEPQAGKKISLRLQGTFIYQTSSGSVSPMPPSTSKTISIQAVAK</sequence>
<accession>A0A1H2V388</accession>
<dbReference type="EMBL" id="FNNI01000002">
    <property type="protein sequence ID" value="SDW62783.1"/>
    <property type="molecule type" value="Genomic_DNA"/>
</dbReference>
<name>A0A1H2V388_9GAMM</name>
<dbReference type="AlphaFoldDB" id="A0A1H2V388"/>
<protein>
    <submittedName>
        <fullName evidence="1">Uncharacterized protein</fullName>
    </submittedName>
</protein>
<dbReference type="Proteomes" id="UP000198500">
    <property type="component" value="Unassembled WGS sequence"/>
</dbReference>